<dbReference type="STRING" id="1679444.PYTT_1609"/>
<protein>
    <submittedName>
        <fullName evidence="1">Uncharacterized protein</fullName>
    </submittedName>
</protein>
<proteinExistence type="predicted"/>
<reference evidence="2" key="1">
    <citation type="submission" date="2016-09" db="EMBL/GenBank/DDBJ databases">
        <authorList>
            <person name="Koehorst J."/>
        </authorList>
    </citation>
    <scope>NUCLEOTIDE SEQUENCE [LARGE SCALE GENOMIC DNA]</scope>
</reference>
<dbReference type="Proteomes" id="UP000176204">
    <property type="component" value="Chromosome I"/>
</dbReference>
<gene>
    <name evidence="1" type="ORF">PYTT_1609</name>
</gene>
<name>A0A1C7PD05_9BACT</name>
<evidence type="ECO:0000313" key="1">
    <source>
        <dbReference type="EMBL" id="SEH90766.1"/>
    </source>
</evidence>
<dbReference type="AlphaFoldDB" id="A0A1C7PD05"/>
<organism evidence="1 2">
    <name type="scientific">Akkermansia glycaniphila</name>
    <dbReference type="NCBI Taxonomy" id="1679444"/>
    <lineage>
        <taxon>Bacteria</taxon>
        <taxon>Pseudomonadati</taxon>
        <taxon>Verrucomicrobiota</taxon>
        <taxon>Verrucomicrobiia</taxon>
        <taxon>Verrucomicrobiales</taxon>
        <taxon>Akkermansiaceae</taxon>
        <taxon>Akkermansia</taxon>
    </lineage>
</organism>
<evidence type="ECO:0000313" key="2">
    <source>
        <dbReference type="Proteomes" id="UP000176204"/>
    </source>
</evidence>
<accession>A0A1C7PD05</accession>
<dbReference type="RefSeq" id="WP_067774393.1">
    <property type="nucleotide sequence ID" value="NZ_JACVVN010000012.1"/>
</dbReference>
<keyword evidence="2" id="KW-1185">Reference proteome</keyword>
<sequence length="78" mass="8867">MKLNLSKASLKRENHHLFLQTPGRTVWWIGLTLHGKDGTVTRIRRSLQTHDVQVARKRRDLIIGDLLNSTSGHGDSVE</sequence>
<dbReference type="EMBL" id="LT629973">
    <property type="protein sequence ID" value="SEH90766.1"/>
    <property type="molecule type" value="Genomic_DNA"/>
</dbReference>
<dbReference type="KEGG" id="agl:PYTT_1609"/>